<evidence type="ECO:0000313" key="4">
    <source>
        <dbReference type="EMBL" id="WZN46142.1"/>
    </source>
</evidence>
<keyword evidence="5" id="KW-1185">Reference proteome</keyword>
<keyword evidence="1" id="KW-1133">Transmembrane helix</keyword>
<feature type="domain" description="FecR protein" evidence="2">
    <location>
        <begin position="134"/>
        <end position="225"/>
    </location>
</feature>
<gene>
    <name evidence="4" type="ORF">WJU22_24925</name>
</gene>
<dbReference type="InterPro" id="IPR012373">
    <property type="entry name" value="Ferrdict_sens_TM"/>
</dbReference>
<dbReference type="InterPro" id="IPR006860">
    <property type="entry name" value="FecR"/>
</dbReference>
<dbReference type="InterPro" id="IPR032508">
    <property type="entry name" value="FecR_C"/>
</dbReference>
<dbReference type="Proteomes" id="UP001449657">
    <property type="component" value="Chromosome"/>
</dbReference>
<evidence type="ECO:0000259" key="2">
    <source>
        <dbReference type="Pfam" id="PF04773"/>
    </source>
</evidence>
<dbReference type="Pfam" id="PF16344">
    <property type="entry name" value="FecR_C"/>
    <property type="match status" value="1"/>
</dbReference>
<dbReference type="PIRSF" id="PIRSF018266">
    <property type="entry name" value="FecR"/>
    <property type="match status" value="1"/>
</dbReference>
<dbReference type="PANTHER" id="PTHR30273">
    <property type="entry name" value="PERIPLASMIC SIGNAL SENSOR AND SIGMA FACTOR ACTIVATOR FECR-RELATED"/>
    <property type="match status" value="1"/>
</dbReference>
<dbReference type="EMBL" id="CP150096">
    <property type="protein sequence ID" value="WZN46142.1"/>
    <property type="molecule type" value="Genomic_DNA"/>
</dbReference>
<feature type="domain" description="Protein FecR C-terminal" evidence="3">
    <location>
        <begin position="288"/>
        <end position="356"/>
    </location>
</feature>
<reference evidence="4 5" key="1">
    <citation type="submission" date="2024-03" db="EMBL/GenBank/DDBJ databases">
        <title>Chitinophaga caseinilytica sp. nov., a casein hydrolysing bacterium isolated from forest soil.</title>
        <authorList>
            <person name="Lee D.S."/>
            <person name="Han D.M."/>
            <person name="Baek J.H."/>
            <person name="Choi D.G."/>
            <person name="Jeon J.H."/>
            <person name="Jeon C.O."/>
        </authorList>
    </citation>
    <scope>NUCLEOTIDE SEQUENCE [LARGE SCALE GENOMIC DNA]</scope>
    <source>
        <strain evidence="4 5">KACC 19118</strain>
    </source>
</reference>
<evidence type="ECO:0000256" key="1">
    <source>
        <dbReference type="SAM" id="Phobius"/>
    </source>
</evidence>
<protein>
    <submittedName>
        <fullName evidence="4">FecR domain-containing protein</fullName>
    </submittedName>
</protein>
<dbReference type="Pfam" id="PF04773">
    <property type="entry name" value="FecR"/>
    <property type="match status" value="1"/>
</dbReference>
<feature type="transmembrane region" description="Helical" evidence="1">
    <location>
        <begin position="97"/>
        <end position="115"/>
    </location>
</feature>
<name>A0ABZ2Z1V5_9BACT</name>
<dbReference type="Gene3D" id="3.55.50.30">
    <property type="match status" value="1"/>
</dbReference>
<keyword evidence="1" id="KW-0472">Membrane</keyword>
<dbReference type="Gene3D" id="2.60.120.1440">
    <property type="match status" value="1"/>
</dbReference>
<evidence type="ECO:0000259" key="3">
    <source>
        <dbReference type="Pfam" id="PF16344"/>
    </source>
</evidence>
<proteinExistence type="predicted"/>
<keyword evidence="1" id="KW-0812">Transmembrane</keyword>
<sequence length="359" mass="40515">MEDRIWELIARKLAGEASQEELRELEGLLRDHPELHIPVQAVADMWPRKAGRPDAETAAAWDRHQERMRQAGIRDMEPVSHEPFQLEAVRARPWKRYAGWAAAAAVLVLAATWLFRSQTGHPELAAAPSEVLVKYGSKTRVQLPDGTTVWLNAGSKLTYGRDFGSGSREVDLSGEGFFDVAKDPERPFIIRTSRMNVRVLGTRFNLRAYPNDKSSEAALLQGSIEVSLSSRPAERFLLKPNEKIVVRDDSAAAHNAPVKSPEPIMAIRNLRYEPADSSLAETSWMNNKLVFTDESFAELALKMERWYNIPIRFSDVETAQLRFTGSFEKESVEQALRALAITAPFRYQVKDSEIIISRN</sequence>
<dbReference type="RefSeq" id="WP_341840883.1">
    <property type="nucleotide sequence ID" value="NZ_CP149792.1"/>
</dbReference>
<organism evidence="4 5">
    <name type="scientific">Chitinophaga caseinilytica</name>
    <dbReference type="NCBI Taxonomy" id="2267521"/>
    <lineage>
        <taxon>Bacteria</taxon>
        <taxon>Pseudomonadati</taxon>
        <taxon>Bacteroidota</taxon>
        <taxon>Chitinophagia</taxon>
        <taxon>Chitinophagales</taxon>
        <taxon>Chitinophagaceae</taxon>
        <taxon>Chitinophaga</taxon>
    </lineage>
</organism>
<dbReference type="PANTHER" id="PTHR30273:SF2">
    <property type="entry name" value="PROTEIN FECR"/>
    <property type="match status" value="1"/>
</dbReference>
<accession>A0ABZ2Z1V5</accession>
<evidence type="ECO:0000313" key="5">
    <source>
        <dbReference type="Proteomes" id="UP001449657"/>
    </source>
</evidence>